<protein>
    <recommendedName>
        <fullName evidence="1">Protein kinase domain-containing protein</fullName>
    </recommendedName>
</protein>
<organism evidence="2 3">
    <name type="scientific">Trichocladium antarcticum</name>
    <dbReference type="NCBI Taxonomy" id="1450529"/>
    <lineage>
        <taxon>Eukaryota</taxon>
        <taxon>Fungi</taxon>
        <taxon>Dikarya</taxon>
        <taxon>Ascomycota</taxon>
        <taxon>Pezizomycotina</taxon>
        <taxon>Sordariomycetes</taxon>
        <taxon>Sordariomycetidae</taxon>
        <taxon>Sordariales</taxon>
        <taxon>Chaetomiaceae</taxon>
        <taxon>Trichocladium</taxon>
    </lineage>
</organism>
<reference evidence="2" key="1">
    <citation type="journal article" date="2023" name="Mol. Phylogenet. Evol.">
        <title>Genome-scale phylogeny and comparative genomics of the fungal order Sordariales.</title>
        <authorList>
            <person name="Hensen N."/>
            <person name="Bonometti L."/>
            <person name="Westerberg I."/>
            <person name="Brannstrom I.O."/>
            <person name="Guillou S."/>
            <person name="Cros-Aarteil S."/>
            <person name="Calhoun S."/>
            <person name="Haridas S."/>
            <person name="Kuo A."/>
            <person name="Mondo S."/>
            <person name="Pangilinan J."/>
            <person name="Riley R."/>
            <person name="LaButti K."/>
            <person name="Andreopoulos B."/>
            <person name="Lipzen A."/>
            <person name="Chen C."/>
            <person name="Yan M."/>
            <person name="Daum C."/>
            <person name="Ng V."/>
            <person name="Clum A."/>
            <person name="Steindorff A."/>
            <person name="Ohm R.A."/>
            <person name="Martin F."/>
            <person name="Silar P."/>
            <person name="Natvig D.O."/>
            <person name="Lalanne C."/>
            <person name="Gautier V."/>
            <person name="Ament-Velasquez S.L."/>
            <person name="Kruys A."/>
            <person name="Hutchinson M.I."/>
            <person name="Powell A.J."/>
            <person name="Barry K."/>
            <person name="Miller A.N."/>
            <person name="Grigoriev I.V."/>
            <person name="Debuchy R."/>
            <person name="Gladieux P."/>
            <person name="Hiltunen Thoren M."/>
            <person name="Johannesson H."/>
        </authorList>
    </citation>
    <scope>NUCLEOTIDE SEQUENCE</scope>
    <source>
        <strain evidence="2">CBS 123565</strain>
    </source>
</reference>
<dbReference type="InterPro" id="IPR011009">
    <property type="entry name" value="Kinase-like_dom_sf"/>
</dbReference>
<name>A0AAN6UKX8_9PEZI</name>
<evidence type="ECO:0000259" key="1">
    <source>
        <dbReference type="PROSITE" id="PS50011"/>
    </source>
</evidence>
<dbReference type="PROSITE" id="PS50011">
    <property type="entry name" value="PROTEIN_KINASE_DOM"/>
    <property type="match status" value="1"/>
</dbReference>
<reference evidence="2" key="2">
    <citation type="submission" date="2023-05" db="EMBL/GenBank/DDBJ databases">
        <authorList>
            <consortium name="Lawrence Berkeley National Laboratory"/>
            <person name="Steindorff A."/>
            <person name="Hensen N."/>
            <person name="Bonometti L."/>
            <person name="Westerberg I."/>
            <person name="Brannstrom I.O."/>
            <person name="Guillou S."/>
            <person name="Cros-Aarteil S."/>
            <person name="Calhoun S."/>
            <person name="Haridas S."/>
            <person name="Kuo A."/>
            <person name="Mondo S."/>
            <person name="Pangilinan J."/>
            <person name="Riley R."/>
            <person name="Labutti K."/>
            <person name="Andreopoulos B."/>
            <person name="Lipzen A."/>
            <person name="Chen C."/>
            <person name="Yanf M."/>
            <person name="Daum C."/>
            <person name="Ng V."/>
            <person name="Clum A."/>
            <person name="Ohm R."/>
            <person name="Martin F."/>
            <person name="Silar P."/>
            <person name="Natvig D."/>
            <person name="Lalanne C."/>
            <person name="Gautier V."/>
            <person name="Ament-Velasquez S.L."/>
            <person name="Kruys A."/>
            <person name="Hutchinson M.I."/>
            <person name="Powell A.J."/>
            <person name="Barry K."/>
            <person name="Miller A.N."/>
            <person name="Grigoriev I.V."/>
            <person name="Debuchy R."/>
            <person name="Gladieux P."/>
            <person name="Thoren M.H."/>
            <person name="Johannesson H."/>
        </authorList>
    </citation>
    <scope>NUCLEOTIDE SEQUENCE</scope>
    <source>
        <strain evidence="2">CBS 123565</strain>
    </source>
</reference>
<gene>
    <name evidence="2" type="ORF">BT67DRAFT_380029</name>
</gene>
<proteinExistence type="predicted"/>
<dbReference type="SUPFAM" id="SSF56112">
    <property type="entry name" value="Protein kinase-like (PK-like)"/>
    <property type="match status" value="1"/>
</dbReference>
<keyword evidence="3" id="KW-1185">Reference proteome</keyword>
<evidence type="ECO:0000313" key="2">
    <source>
        <dbReference type="EMBL" id="KAK4134665.1"/>
    </source>
</evidence>
<dbReference type="GO" id="GO:0005524">
    <property type="term" value="F:ATP binding"/>
    <property type="evidence" value="ECO:0007669"/>
    <property type="project" value="InterPro"/>
</dbReference>
<dbReference type="Gene3D" id="1.10.510.10">
    <property type="entry name" value="Transferase(Phosphotransferase) domain 1"/>
    <property type="match status" value="1"/>
</dbReference>
<dbReference type="Proteomes" id="UP001304895">
    <property type="component" value="Unassembled WGS sequence"/>
</dbReference>
<sequence>MIADDRFEQVESTRIPGKSRTYGLVDFDRRQFVNLTVVGPTVENEEEDDDVEVPLTPPAVLTYGESLFTQVCDGLGPDPCAITVNPDSGQVLSKSVGPSVCRLGACWPQYPTPDELGLPARIMTVKRSDLLELERLGPSMDLVSFKTELGRVERAVFRYFFARQDVHRHLKEQQALIHIGHHPNLIEYRRAVLDDSGQVVVGFLSRYIPGANVLGSLSGPFRLAHLEQLLQVVDDINLKFGLAHGDIGPDHILIDEPTDTLKLTDMGLCRLRTTARVLADIHMTVSTVYQFLTGESDFFGHGGIWEETSALLQYLETLTEWKPDPKLQLDHDIRTYRSRLLRWAANRLA</sequence>
<evidence type="ECO:0000313" key="3">
    <source>
        <dbReference type="Proteomes" id="UP001304895"/>
    </source>
</evidence>
<comment type="caution">
    <text evidence="2">The sequence shown here is derived from an EMBL/GenBank/DDBJ whole genome shotgun (WGS) entry which is preliminary data.</text>
</comment>
<dbReference type="AlphaFoldDB" id="A0AAN6UKX8"/>
<accession>A0AAN6UKX8</accession>
<dbReference type="GO" id="GO:0004672">
    <property type="term" value="F:protein kinase activity"/>
    <property type="evidence" value="ECO:0007669"/>
    <property type="project" value="InterPro"/>
</dbReference>
<dbReference type="InterPro" id="IPR000719">
    <property type="entry name" value="Prot_kinase_dom"/>
</dbReference>
<feature type="domain" description="Protein kinase" evidence="1">
    <location>
        <begin position="130"/>
        <end position="349"/>
    </location>
</feature>
<dbReference type="EMBL" id="MU853408">
    <property type="protein sequence ID" value="KAK4134665.1"/>
    <property type="molecule type" value="Genomic_DNA"/>
</dbReference>
<feature type="non-terminal residue" evidence="2">
    <location>
        <position position="349"/>
    </location>
</feature>